<keyword evidence="4" id="KW-0808">Transferase</keyword>
<comment type="caution">
    <text evidence="8">The sequence shown here is derived from an EMBL/GenBank/DDBJ whole genome shotgun (WGS) entry which is preliminary data.</text>
</comment>
<dbReference type="InterPro" id="IPR036890">
    <property type="entry name" value="HATPase_C_sf"/>
</dbReference>
<dbReference type="SMART" id="SM00387">
    <property type="entry name" value="HATPase_c"/>
    <property type="match status" value="1"/>
</dbReference>
<sequence length="387" mass="42704">MKERNVIFASDQNTEPGSLSPLSQRMLDLRADVFAEWEKRVRASVKGADALPHPILINTLPTMYDNITEALTPDYPRTSAAVAMPSVALEHGGERARLTSYEAPAVISEYQILRSTVLDVLRRHDVPVSDAEMQIINSSIDGAIREAVTAFTLAHAAFREQFVASLAHDLRNPLAAATAAADLIVHVRDFEKIDRFAHKISEHLGRIDKMIQDLLDTVVFQHGERLSLHPSNFDIMEVIQETTEQASDVHGPRFKVLGASVNGWWDRDAIRRTLENLTSNAIKYGAQGTPIGISAQEYDGRLLLSVHNQGRPIPPDQVESLFQVFRRAQAAKDGIQQGWGIGLPYVRRVAESHGGSIDVDSAEERGTTVSIDIPVDSRPFQNAPTLG</sequence>
<dbReference type="PANTHER" id="PTHR42878">
    <property type="entry name" value="TWO-COMPONENT HISTIDINE KINASE"/>
    <property type="match status" value="1"/>
</dbReference>
<dbReference type="InterPro" id="IPR003594">
    <property type="entry name" value="HATPase_dom"/>
</dbReference>
<reference evidence="8 9" key="1">
    <citation type="submission" date="2017-05" db="EMBL/GenBank/DDBJ databases">
        <authorList>
            <person name="Varghese N."/>
            <person name="Submissions S."/>
        </authorList>
    </citation>
    <scope>NUCLEOTIDE SEQUENCE [LARGE SCALE GENOMIC DNA]</scope>
    <source>
        <strain evidence="8 9">DSM 26001</strain>
    </source>
</reference>
<dbReference type="Gene3D" id="1.10.287.130">
    <property type="match status" value="1"/>
</dbReference>
<dbReference type="InterPro" id="IPR036097">
    <property type="entry name" value="HisK_dim/P_sf"/>
</dbReference>
<feature type="domain" description="Histidine kinase" evidence="7">
    <location>
        <begin position="165"/>
        <end position="377"/>
    </location>
</feature>
<keyword evidence="9" id="KW-1185">Reference proteome</keyword>
<evidence type="ECO:0000256" key="2">
    <source>
        <dbReference type="ARBA" id="ARBA00012438"/>
    </source>
</evidence>
<evidence type="ECO:0000256" key="6">
    <source>
        <dbReference type="SAM" id="MobiDB-lite"/>
    </source>
</evidence>
<evidence type="ECO:0000256" key="1">
    <source>
        <dbReference type="ARBA" id="ARBA00000085"/>
    </source>
</evidence>
<dbReference type="InterPro" id="IPR003661">
    <property type="entry name" value="HisK_dim/P_dom"/>
</dbReference>
<evidence type="ECO:0000313" key="8">
    <source>
        <dbReference type="EMBL" id="SMP61199.1"/>
    </source>
</evidence>
<dbReference type="PRINTS" id="PR00344">
    <property type="entry name" value="BCTRLSENSOR"/>
</dbReference>
<dbReference type="Gene3D" id="3.30.565.10">
    <property type="entry name" value="Histidine kinase-like ATPase, C-terminal domain"/>
    <property type="match status" value="1"/>
</dbReference>
<keyword evidence="3" id="KW-0597">Phosphoprotein</keyword>
<gene>
    <name evidence="8" type="ORF">SAMN06295970_107116</name>
</gene>
<dbReference type="EC" id="2.7.13.3" evidence="2"/>
<dbReference type="InterPro" id="IPR004358">
    <property type="entry name" value="Sig_transdc_His_kin-like_C"/>
</dbReference>
<dbReference type="PROSITE" id="PS50109">
    <property type="entry name" value="HIS_KIN"/>
    <property type="match status" value="1"/>
</dbReference>
<dbReference type="CDD" id="cd00082">
    <property type="entry name" value="HisKA"/>
    <property type="match status" value="1"/>
</dbReference>
<accession>A0ABY1Q6E6</accession>
<dbReference type="Pfam" id="PF00512">
    <property type="entry name" value="HisKA"/>
    <property type="match status" value="1"/>
</dbReference>
<dbReference type="Proteomes" id="UP001158049">
    <property type="component" value="Unassembled WGS sequence"/>
</dbReference>
<name>A0ABY1Q6E6_9BURK</name>
<dbReference type="InterPro" id="IPR005467">
    <property type="entry name" value="His_kinase_dom"/>
</dbReference>
<evidence type="ECO:0000256" key="5">
    <source>
        <dbReference type="ARBA" id="ARBA00022777"/>
    </source>
</evidence>
<evidence type="ECO:0000259" key="7">
    <source>
        <dbReference type="PROSITE" id="PS50109"/>
    </source>
</evidence>
<evidence type="ECO:0000256" key="4">
    <source>
        <dbReference type="ARBA" id="ARBA00022679"/>
    </source>
</evidence>
<organism evidence="8 9">
    <name type="scientific">Noviherbaspirillum suwonense</name>
    <dbReference type="NCBI Taxonomy" id="1224511"/>
    <lineage>
        <taxon>Bacteria</taxon>
        <taxon>Pseudomonadati</taxon>
        <taxon>Pseudomonadota</taxon>
        <taxon>Betaproteobacteria</taxon>
        <taxon>Burkholderiales</taxon>
        <taxon>Oxalobacteraceae</taxon>
        <taxon>Noviherbaspirillum</taxon>
    </lineage>
</organism>
<evidence type="ECO:0000256" key="3">
    <source>
        <dbReference type="ARBA" id="ARBA00022553"/>
    </source>
</evidence>
<dbReference type="GO" id="GO:0016301">
    <property type="term" value="F:kinase activity"/>
    <property type="evidence" value="ECO:0007669"/>
    <property type="project" value="UniProtKB-KW"/>
</dbReference>
<comment type="catalytic activity">
    <reaction evidence="1">
        <text>ATP + protein L-histidine = ADP + protein N-phospho-L-histidine.</text>
        <dbReference type="EC" id="2.7.13.3"/>
    </reaction>
</comment>
<keyword evidence="5 8" id="KW-0418">Kinase</keyword>
<dbReference type="SUPFAM" id="SSF55874">
    <property type="entry name" value="ATPase domain of HSP90 chaperone/DNA topoisomerase II/histidine kinase"/>
    <property type="match status" value="1"/>
</dbReference>
<dbReference type="Pfam" id="PF02518">
    <property type="entry name" value="HATPase_c"/>
    <property type="match status" value="1"/>
</dbReference>
<dbReference type="EMBL" id="FXUL01000007">
    <property type="protein sequence ID" value="SMP61199.1"/>
    <property type="molecule type" value="Genomic_DNA"/>
</dbReference>
<proteinExistence type="predicted"/>
<dbReference type="InterPro" id="IPR050351">
    <property type="entry name" value="BphY/WalK/GraS-like"/>
</dbReference>
<feature type="region of interest" description="Disordered" evidence="6">
    <location>
        <begin position="358"/>
        <end position="387"/>
    </location>
</feature>
<dbReference type="SUPFAM" id="SSF47384">
    <property type="entry name" value="Homodimeric domain of signal transducing histidine kinase"/>
    <property type="match status" value="1"/>
</dbReference>
<dbReference type="PANTHER" id="PTHR42878:SF13">
    <property type="entry name" value="HISTIDINE KINASE"/>
    <property type="match status" value="1"/>
</dbReference>
<protein>
    <recommendedName>
        <fullName evidence="2">histidine kinase</fullName>
        <ecNumber evidence="2">2.7.13.3</ecNumber>
    </recommendedName>
</protein>
<evidence type="ECO:0000313" key="9">
    <source>
        <dbReference type="Proteomes" id="UP001158049"/>
    </source>
</evidence>
<dbReference type="SMART" id="SM00388">
    <property type="entry name" value="HisKA"/>
    <property type="match status" value="1"/>
</dbReference>